<evidence type="ECO:0000313" key="2">
    <source>
        <dbReference type="EMBL" id="ASS76139.1"/>
    </source>
</evidence>
<organism evidence="2 3">
    <name type="scientific">Tumebacillus algifaecis</name>
    <dbReference type="NCBI Taxonomy" id="1214604"/>
    <lineage>
        <taxon>Bacteria</taxon>
        <taxon>Bacillati</taxon>
        <taxon>Bacillota</taxon>
        <taxon>Bacilli</taxon>
        <taxon>Bacillales</taxon>
        <taxon>Alicyclobacillaceae</taxon>
        <taxon>Tumebacillus</taxon>
    </lineage>
</organism>
<dbReference type="RefSeq" id="WP_094237372.1">
    <property type="nucleotide sequence ID" value="NZ_CP022657.1"/>
</dbReference>
<dbReference type="OrthoDB" id="9819284at2"/>
<dbReference type="Proteomes" id="UP000214688">
    <property type="component" value="Chromosome"/>
</dbReference>
<sequence length="356" mass="40416">MKTQIPKQRKKQANTSRPAPASSPSQVSSPLPASRITQLQQTIGNRATMQLLKSRTAHPPDRSQPPIQGWWLRRNNAVTWQGKTDHPLDSEQSRYQKTGDKRWKYSYLPSFLNSELDIWEERPKQVPKKSGKGRTATPPSTTTVQSPTLTEPLSDLSSRHEPSTSITTTRIEPQRPTKPPIQELTRKELKFRVEQELSKKKRQKEEKDETYFTRVHESLLRMIGNDYTIDDEGSTTLLDYIKEVVKEISDQTTTDAPVTVATTERRGTTRPQRTYAINDLARHGNLTTDTLARIQERIDAYNNNERGFHLHIGVGNVPTMDVTGTQFGGNGRGDVRLQFLSDGTLRLVGHNNRSLI</sequence>
<dbReference type="KEGG" id="tab:CIG75_15110"/>
<dbReference type="AlphaFoldDB" id="A0A223D3B7"/>
<gene>
    <name evidence="2" type="ORF">CIG75_15110</name>
</gene>
<feature type="compositionally biased region" description="Low complexity" evidence="1">
    <location>
        <begin position="16"/>
        <end position="33"/>
    </location>
</feature>
<feature type="region of interest" description="Disordered" evidence="1">
    <location>
        <begin position="50"/>
        <end position="69"/>
    </location>
</feature>
<dbReference type="EMBL" id="CP022657">
    <property type="protein sequence ID" value="ASS76139.1"/>
    <property type="molecule type" value="Genomic_DNA"/>
</dbReference>
<feature type="region of interest" description="Disordered" evidence="1">
    <location>
        <begin position="123"/>
        <end position="186"/>
    </location>
</feature>
<reference evidence="2 3" key="1">
    <citation type="journal article" date="2015" name="Int. J. Syst. Evol. Microbiol.">
        <title>Tumebacillus algifaecis sp. nov., isolated from decomposing algal scum.</title>
        <authorList>
            <person name="Wu Y.F."/>
            <person name="Zhang B."/>
            <person name="Xing P."/>
            <person name="Wu Q.L."/>
            <person name="Liu S.J."/>
        </authorList>
    </citation>
    <scope>NUCLEOTIDE SEQUENCE [LARGE SCALE GENOMIC DNA]</scope>
    <source>
        <strain evidence="2 3">THMBR28</strain>
    </source>
</reference>
<evidence type="ECO:0000256" key="1">
    <source>
        <dbReference type="SAM" id="MobiDB-lite"/>
    </source>
</evidence>
<proteinExistence type="predicted"/>
<protein>
    <submittedName>
        <fullName evidence="2">Uncharacterized protein</fullName>
    </submittedName>
</protein>
<feature type="region of interest" description="Disordered" evidence="1">
    <location>
        <begin position="1"/>
        <end position="33"/>
    </location>
</feature>
<evidence type="ECO:0000313" key="3">
    <source>
        <dbReference type="Proteomes" id="UP000214688"/>
    </source>
</evidence>
<accession>A0A223D3B7</accession>
<name>A0A223D3B7_9BACL</name>
<keyword evidence="3" id="KW-1185">Reference proteome</keyword>
<feature type="compositionally biased region" description="Low complexity" evidence="1">
    <location>
        <begin position="135"/>
        <end position="152"/>
    </location>
</feature>